<dbReference type="Pfam" id="PF00108">
    <property type="entry name" value="Thiolase_N"/>
    <property type="match status" value="1"/>
</dbReference>
<evidence type="ECO:0000256" key="4">
    <source>
        <dbReference type="PIRSR" id="PIRSR000429-1"/>
    </source>
</evidence>
<dbReference type="NCBIfam" id="TIGR01930">
    <property type="entry name" value="AcCoA-C-Actrans"/>
    <property type="match status" value="1"/>
</dbReference>
<dbReference type="Gene3D" id="3.40.47.10">
    <property type="match status" value="1"/>
</dbReference>
<keyword evidence="3 5" id="KW-0012">Acyltransferase</keyword>
<gene>
    <name evidence="8" type="ORF">Lery_2906</name>
</gene>
<dbReference type="PATRIC" id="fig|448.7.peg.3060"/>
<dbReference type="NCBIfam" id="NF006740">
    <property type="entry name" value="PRK09268.1"/>
    <property type="match status" value="1"/>
</dbReference>
<dbReference type="GO" id="GO:0005829">
    <property type="term" value="C:cytosol"/>
    <property type="evidence" value="ECO:0007669"/>
    <property type="project" value="TreeGrafter"/>
</dbReference>
<reference evidence="8 9" key="1">
    <citation type="submission" date="2015-11" db="EMBL/GenBank/DDBJ databases">
        <title>Genomic analysis of 38 Legionella species identifies large and diverse effector repertoires.</title>
        <authorList>
            <person name="Burstein D."/>
            <person name="Amaro F."/>
            <person name="Zusman T."/>
            <person name="Lifshitz Z."/>
            <person name="Cohen O."/>
            <person name="Gilbert J.A."/>
            <person name="Pupko T."/>
            <person name="Shuman H.A."/>
            <person name="Segal G."/>
        </authorList>
    </citation>
    <scope>NUCLEOTIDE SEQUENCE [LARGE SCALE GENOMIC DNA]</scope>
    <source>
        <strain evidence="8 9">SE-32A-C8</strain>
    </source>
</reference>
<dbReference type="InterPro" id="IPR020617">
    <property type="entry name" value="Thiolase_C"/>
</dbReference>
<dbReference type="Proteomes" id="UP000054773">
    <property type="component" value="Unassembled WGS sequence"/>
</dbReference>
<dbReference type="InterPro" id="IPR002155">
    <property type="entry name" value="Thiolase"/>
</dbReference>
<dbReference type="InterPro" id="IPR050521">
    <property type="entry name" value="3-ketoacyl-CoA_Thiolase"/>
</dbReference>
<accession>A0A0W0TEG5</accession>
<dbReference type="PIRSF" id="PIRSF000429">
    <property type="entry name" value="Ac-CoA_Ac_transf"/>
    <property type="match status" value="1"/>
</dbReference>
<organism evidence="8 9">
    <name type="scientific">Legionella erythra</name>
    <dbReference type="NCBI Taxonomy" id="448"/>
    <lineage>
        <taxon>Bacteria</taxon>
        <taxon>Pseudomonadati</taxon>
        <taxon>Pseudomonadota</taxon>
        <taxon>Gammaproteobacteria</taxon>
        <taxon>Legionellales</taxon>
        <taxon>Legionellaceae</taxon>
        <taxon>Legionella</taxon>
    </lineage>
</organism>
<dbReference type="RefSeq" id="WP_058528006.1">
    <property type="nucleotide sequence ID" value="NZ_CAAAHY010000053.1"/>
</dbReference>
<feature type="active site" description="Acyl-thioester intermediate" evidence="4">
    <location>
        <position position="90"/>
    </location>
</feature>
<keyword evidence="2 5" id="KW-0808">Transferase</keyword>
<evidence type="ECO:0000256" key="3">
    <source>
        <dbReference type="ARBA" id="ARBA00023315"/>
    </source>
</evidence>
<dbReference type="SUPFAM" id="SSF53901">
    <property type="entry name" value="Thiolase-like"/>
    <property type="match status" value="2"/>
</dbReference>
<dbReference type="EMBL" id="LNYA01000036">
    <property type="protein sequence ID" value="KTC93992.1"/>
    <property type="molecule type" value="Genomic_DNA"/>
</dbReference>
<feature type="domain" description="Thiolase C-terminal" evidence="7">
    <location>
        <begin position="283"/>
        <end position="422"/>
    </location>
</feature>
<dbReference type="PANTHER" id="PTHR42689">
    <property type="entry name" value="ACETYL-COA ACYLTRANSFERASE FADA2 (3-KETOACYL-COA THIOLASE) (BETA-KETOTHIOLASE)-RELATED"/>
    <property type="match status" value="1"/>
</dbReference>
<dbReference type="PANTHER" id="PTHR42689:SF1">
    <property type="entry name" value="ACETYL-COA ACYLTRANSFERASE FADA2 (3-KETOACYL-COA THIOLASE) (BETA-KETOTHIOLASE)-RELATED"/>
    <property type="match status" value="1"/>
</dbReference>
<dbReference type="Pfam" id="PF02803">
    <property type="entry name" value="Thiolase_C"/>
    <property type="match status" value="1"/>
</dbReference>
<evidence type="ECO:0000256" key="1">
    <source>
        <dbReference type="ARBA" id="ARBA00010982"/>
    </source>
</evidence>
<comment type="caution">
    <text evidence="8">The sequence shown here is derived from an EMBL/GenBank/DDBJ whole genome shotgun (WGS) entry which is preliminary data.</text>
</comment>
<dbReference type="STRING" id="448.Lery_2906"/>
<comment type="similarity">
    <text evidence="1 5">Belongs to the thiolase-like superfamily. Thiolase family.</text>
</comment>
<dbReference type="InterPro" id="IPR020613">
    <property type="entry name" value="Thiolase_CS"/>
</dbReference>
<dbReference type="EC" id="2.3.1.9" evidence="8"/>
<evidence type="ECO:0000259" key="6">
    <source>
        <dbReference type="Pfam" id="PF00108"/>
    </source>
</evidence>
<evidence type="ECO:0000313" key="9">
    <source>
        <dbReference type="Proteomes" id="UP000054773"/>
    </source>
</evidence>
<evidence type="ECO:0000259" key="7">
    <source>
        <dbReference type="Pfam" id="PF02803"/>
    </source>
</evidence>
<feature type="domain" description="Thiolase N-terminal" evidence="6">
    <location>
        <begin position="6"/>
        <end position="274"/>
    </location>
</feature>
<dbReference type="InterPro" id="IPR016039">
    <property type="entry name" value="Thiolase-like"/>
</dbReference>
<dbReference type="PROSITE" id="PS00737">
    <property type="entry name" value="THIOLASE_2"/>
    <property type="match status" value="1"/>
</dbReference>
<dbReference type="InterPro" id="IPR020616">
    <property type="entry name" value="Thiolase_N"/>
</dbReference>
<dbReference type="CDD" id="cd00751">
    <property type="entry name" value="thiolase"/>
    <property type="match status" value="1"/>
</dbReference>
<dbReference type="PROSITE" id="PS00099">
    <property type="entry name" value="THIOLASE_3"/>
    <property type="match status" value="1"/>
</dbReference>
<keyword evidence="9" id="KW-1185">Reference proteome</keyword>
<feature type="active site" description="Proton acceptor" evidence="4">
    <location>
        <position position="410"/>
    </location>
</feature>
<dbReference type="AlphaFoldDB" id="A0A0W0TEG5"/>
<evidence type="ECO:0000256" key="5">
    <source>
        <dbReference type="RuleBase" id="RU003557"/>
    </source>
</evidence>
<sequence length="424" mass="46219">MKTRAVYISGSARIPFVKSMTDYRAVQTQDLMIASLQRLVDQMQLGGRTVGDVGLGAVINSSMNWNLARESVLGTTLNADTPAYTLQRACGTSLETTLQIALKIANYQMDDGIAGGVDSNSDLPVMFRQSFTRILLKLNEAKTPLQKVKAVLSFKPSHFKPQYPSVKEPRTGLSMGEHTEKMVKQWQISRNEQDQLALASHQKAARAYEEGFYDDLIFDFKGLHQDGILRPDTTLEKLEKLKPAFDKTAAGTLTAGNSTPLTDGSAAVYLVSESIAKQYHHPLLARFVDAQVAAVDFVHGEGLLMAPTRAVYELLYRNGLALQDFDFYEIHEAFAGQVLCTLKAWESDDYCRNVLKAKHALGPVDRSKMNIKGGSLALGHPFAATGARIVGTLAKLLHQKGKGRGLISICTAGGMGVAAILEAV</sequence>
<name>A0A0W0TEG5_LEGER</name>
<evidence type="ECO:0000256" key="2">
    <source>
        <dbReference type="ARBA" id="ARBA00022679"/>
    </source>
</evidence>
<dbReference type="OrthoDB" id="1402717at2"/>
<evidence type="ECO:0000313" key="8">
    <source>
        <dbReference type="EMBL" id="KTC93992.1"/>
    </source>
</evidence>
<dbReference type="GO" id="GO:0003985">
    <property type="term" value="F:acetyl-CoA C-acetyltransferase activity"/>
    <property type="evidence" value="ECO:0007669"/>
    <property type="project" value="UniProtKB-EC"/>
</dbReference>
<feature type="active site" description="Proton acceptor" evidence="4">
    <location>
        <position position="380"/>
    </location>
</feature>
<dbReference type="InterPro" id="IPR020610">
    <property type="entry name" value="Thiolase_AS"/>
</dbReference>
<proteinExistence type="inferred from homology"/>
<protein>
    <submittedName>
        <fullName evidence="8">Acetyl-CoA acetyltransferase</fullName>
        <ecNumber evidence="8">2.3.1.9</ecNumber>
    </submittedName>
</protein>